<gene>
    <name evidence="7" type="ORF">B8W66_08065</name>
</gene>
<evidence type="ECO:0000256" key="4">
    <source>
        <dbReference type="ARBA" id="ARBA00023004"/>
    </source>
</evidence>
<sequence length="383" mass="43147">MWVPVFETSKLGEKPEQVVYWGSPVALFRTASGRIAALHDACAHRGAPLSLGNVCGETVRCPYHQFCFNSEGSCTSIPDVFQVDDAFRAGCRVRRYHVREALGLIWISTEDERQAPFPVSLLGEDDREVAGVGFFPVRGDIRVWMDHFLDLPHGIYLHGKTLFGGGADRPSRVGSVATVELFPDSVFPIPRWLQFEYHVEDVSLRRRLYSPGLAVFLLLAGAGGMRPDRVRVTIDLAAPFCQKYRLESWSPLGNHSVEYWTAINPSSRDELQFVYAGAFVKTAFGPRDRRNPVVRALQRRGLHYFLERHIGGEDARVLSETRMVDPEDIRVTPFDAGIVAMREMLRRHIEARAEQFPPDSLVHLFCGPARTKLSAGRRITVSR</sequence>
<evidence type="ECO:0000313" key="7">
    <source>
        <dbReference type="EMBL" id="OSC41667.1"/>
    </source>
</evidence>
<evidence type="ECO:0000256" key="5">
    <source>
        <dbReference type="ARBA" id="ARBA00023014"/>
    </source>
</evidence>
<dbReference type="GO" id="GO:0016705">
    <property type="term" value="F:oxidoreductase activity, acting on paired donors, with incorporation or reduction of molecular oxygen"/>
    <property type="evidence" value="ECO:0007669"/>
    <property type="project" value="UniProtKB-ARBA"/>
</dbReference>
<keyword evidence="1" id="KW-0001">2Fe-2S</keyword>
<dbReference type="OrthoDB" id="5243643at2"/>
<evidence type="ECO:0000256" key="1">
    <source>
        <dbReference type="ARBA" id="ARBA00022714"/>
    </source>
</evidence>
<name>A0A1X2LWW0_9MYCO</name>
<dbReference type="Proteomes" id="UP000193247">
    <property type="component" value="Unassembled WGS sequence"/>
</dbReference>
<protein>
    <recommendedName>
        <fullName evidence="6">Rieske domain-containing protein</fullName>
    </recommendedName>
</protein>
<evidence type="ECO:0000313" key="8">
    <source>
        <dbReference type="Proteomes" id="UP000193247"/>
    </source>
</evidence>
<keyword evidence="4" id="KW-0408">Iron</keyword>
<dbReference type="Pfam" id="PF00355">
    <property type="entry name" value="Rieske"/>
    <property type="match status" value="1"/>
</dbReference>
<dbReference type="InterPro" id="IPR050584">
    <property type="entry name" value="Cholesterol_7-desaturase"/>
</dbReference>
<dbReference type="SUPFAM" id="SSF55961">
    <property type="entry name" value="Bet v1-like"/>
    <property type="match status" value="1"/>
</dbReference>
<proteinExistence type="predicted"/>
<comment type="caution">
    <text evidence="7">The sequence shown here is derived from an EMBL/GenBank/DDBJ whole genome shotgun (WGS) entry which is preliminary data.</text>
</comment>
<keyword evidence="8" id="KW-1185">Reference proteome</keyword>
<dbReference type="Gene3D" id="2.102.10.10">
    <property type="entry name" value="Rieske [2Fe-2S] iron-sulphur domain"/>
    <property type="match status" value="1"/>
</dbReference>
<dbReference type="GO" id="GO:0046872">
    <property type="term" value="F:metal ion binding"/>
    <property type="evidence" value="ECO:0007669"/>
    <property type="project" value="UniProtKB-KW"/>
</dbReference>
<evidence type="ECO:0000259" key="6">
    <source>
        <dbReference type="PROSITE" id="PS51296"/>
    </source>
</evidence>
<keyword evidence="5" id="KW-0411">Iron-sulfur</keyword>
<dbReference type="EMBL" id="NCXP01000006">
    <property type="protein sequence ID" value="OSC41667.1"/>
    <property type="molecule type" value="Genomic_DNA"/>
</dbReference>
<accession>A0A1X2LWW0</accession>
<keyword evidence="2" id="KW-0479">Metal-binding</keyword>
<dbReference type="PANTHER" id="PTHR21266:SF60">
    <property type="entry name" value="3-KETOSTEROID-9-ALPHA-MONOOXYGENASE, OXYGENASE COMPONENT"/>
    <property type="match status" value="1"/>
</dbReference>
<dbReference type="CDD" id="cd03469">
    <property type="entry name" value="Rieske_RO_Alpha_N"/>
    <property type="match status" value="1"/>
</dbReference>
<organism evidence="7 8">
    <name type="scientific">Mycobacterium decipiens</name>
    <dbReference type="NCBI Taxonomy" id="1430326"/>
    <lineage>
        <taxon>Bacteria</taxon>
        <taxon>Bacillati</taxon>
        <taxon>Actinomycetota</taxon>
        <taxon>Actinomycetes</taxon>
        <taxon>Mycobacteriales</taxon>
        <taxon>Mycobacteriaceae</taxon>
        <taxon>Mycobacterium</taxon>
    </lineage>
</organism>
<evidence type="ECO:0000256" key="2">
    <source>
        <dbReference type="ARBA" id="ARBA00022723"/>
    </source>
</evidence>
<dbReference type="PROSITE" id="PS51296">
    <property type="entry name" value="RIESKE"/>
    <property type="match status" value="1"/>
</dbReference>
<dbReference type="GO" id="GO:0004497">
    <property type="term" value="F:monooxygenase activity"/>
    <property type="evidence" value="ECO:0007669"/>
    <property type="project" value="UniProtKB-ARBA"/>
</dbReference>
<dbReference type="STRING" id="1430326.B8W66_08065"/>
<dbReference type="AlphaFoldDB" id="A0A1X2LWW0"/>
<feature type="domain" description="Rieske" evidence="6">
    <location>
        <begin position="2"/>
        <end position="107"/>
    </location>
</feature>
<dbReference type="RefSeq" id="WP_085324498.1">
    <property type="nucleotide sequence ID" value="NZ_NCXP01000006.1"/>
</dbReference>
<evidence type="ECO:0000256" key="3">
    <source>
        <dbReference type="ARBA" id="ARBA00023002"/>
    </source>
</evidence>
<reference evidence="7 8" key="1">
    <citation type="submission" date="2017-04" db="EMBL/GenBank/DDBJ databases">
        <title>The new phylogeny of genus Mycobacterium.</title>
        <authorList>
            <person name="Tortoli E."/>
            <person name="Trovato A."/>
            <person name="Cirillo D.M."/>
        </authorList>
    </citation>
    <scope>NUCLEOTIDE SEQUENCE [LARGE SCALE GENOMIC DNA]</scope>
    <source>
        <strain evidence="7 8">TBL 1200985</strain>
    </source>
</reference>
<dbReference type="SUPFAM" id="SSF50022">
    <property type="entry name" value="ISP domain"/>
    <property type="match status" value="1"/>
</dbReference>
<dbReference type="PANTHER" id="PTHR21266">
    <property type="entry name" value="IRON-SULFUR DOMAIN CONTAINING PROTEIN"/>
    <property type="match status" value="1"/>
</dbReference>
<dbReference type="Gene3D" id="3.90.380.10">
    <property type="entry name" value="Naphthalene 1,2-dioxygenase Alpha Subunit, Chain A, domain 1"/>
    <property type="match status" value="1"/>
</dbReference>
<dbReference type="GO" id="GO:0051537">
    <property type="term" value="F:2 iron, 2 sulfur cluster binding"/>
    <property type="evidence" value="ECO:0007669"/>
    <property type="project" value="UniProtKB-KW"/>
</dbReference>
<dbReference type="InterPro" id="IPR017941">
    <property type="entry name" value="Rieske_2Fe-2S"/>
</dbReference>
<dbReference type="InterPro" id="IPR036922">
    <property type="entry name" value="Rieske_2Fe-2S_sf"/>
</dbReference>
<keyword evidence="3" id="KW-0560">Oxidoreductase</keyword>